<dbReference type="Proteomes" id="UP000569732">
    <property type="component" value="Unassembled WGS sequence"/>
</dbReference>
<dbReference type="AlphaFoldDB" id="A0A853IFP0"/>
<dbReference type="PANTHER" id="PTHR43479">
    <property type="entry name" value="ACREF/ENVCD OPERON REPRESSOR-RELATED"/>
    <property type="match status" value="1"/>
</dbReference>
<dbReference type="EMBL" id="JACCKB010000032">
    <property type="protein sequence ID" value="NYZ67965.1"/>
    <property type="molecule type" value="Genomic_DNA"/>
</dbReference>
<keyword evidence="5" id="KW-1185">Reference proteome</keyword>
<feature type="DNA-binding region" description="H-T-H motif" evidence="2">
    <location>
        <begin position="27"/>
        <end position="46"/>
    </location>
</feature>
<dbReference type="InterPro" id="IPR001647">
    <property type="entry name" value="HTH_TetR"/>
</dbReference>
<evidence type="ECO:0000259" key="3">
    <source>
        <dbReference type="PROSITE" id="PS50977"/>
    </source>
</evidence>
<dbReference type="Pfam" id="PF13972">
    <property type="entry name" value="TetR"/>
    <property type="match status" value="1"/>
</dbReference>
<evidence type="ECO:0000313" key="4">
    <source>
        <dbReference type="EMBL" id="NYZ67965.1"/>
    </source>
</evidence>
<dbReference type="InterPro" id="IPR050624">
    <property type="entry name" value="HTH-type_Tx_Regulator"/>
</dbReference>
<dbReference type="Gene3D" id="1.10.357.10">
    <property type="entry name" value="Tetracycline Repressor, domain 2"/>
    <property type="match status" value="1"/>
</dbReference>
<comment type="caution">
    <text evidence="4">The sequence shown here is derived from an EMBL/GenBank/DDBJ whole genome shotgun (WGS) entry which is preliminary data.</text>
</comment>
<dbReference type="GO" id="GO:0003677">
    <property type="term" value="F:DNA binding"/>
    <property type="evidence" value="ECO:0007669"/>
    <property type="project" value="UniProtKB-UniRule"/>
</dbReference>
<dbReference type="PRINTS" id="PR00455">
    <property type="entry name" value="HTHTETR"/>
</dbReference>
<dbReference type="Pfam" id="PF00440">
    <property type="entry name" value="TetR_N"/>
    <property type="match status" value="1"/>
</dbReference>
<accession>A0A853IFP0</accession>
<gene>
    <name evidence="4" type="ORF">H0A36_18270</name>
</gene>
<organism evidence="4 5">
    <name type="scientific">Spartinivicinus marinus</name>
    <dbReference type="NCBI Taxonomy" id="2994442"/>
    <lineage>
        <taxon>Bacteria</taxon>
        <taxon>Pseudomonadati</taxon>
        <taxon>Pseudomonadota</taxon>
        <taxon>Gammaproteobacteria</taxon>
        <taxon>Oceanospirillales</taxon>
        <taxon>Zooshikellaceae</taxon>
        <taxon>Spartinivicinus</taxon>
    </lineage>
</organism>
<dbReference type="InterPro" id="IPR025722">
    <property type="entry name" value="TetR"/>
</dbReference>
<dbReference type="PANTHER" id="PTHR43479:SF12">
    <property type="entry name" value="TRANSCRIPTIONAL REGULATORY PROTEIN"/>
    <property type="match status" value="1"/>
</dbReference>
<evidence type="ECO:0000313" key="5">
    <source>
        <dbReference type="Proteomes" id="UP000569732"/>
    </source>
</evidence>
<dbReference type="SUPFAM" id="SSF46689">
    <property type="entry name" value="Homeodomain-like"/>
    <property type="match status" value="1"/>
</dbReference>
<name>A0A853IFP0_9GAMM</name>
<dbReference type="RefSeq" id="WP_180569984.1">
    <property type="nucleotide sequence ID" value="NZ_JACCKB010000032.1"/>
</dbReference>
<dbReference type="InterPro" id="IPR009057">
    <property type="entry name" value="Homeodomain-like_sf"/>
</dbReference>
<protein>
    <submittedName>
        <fullName evidence="4">TetR/AcrR family transcriptional regulator</fullName>
    </submittedName>
</protein>
<proteinExistence type="predicted"/>
<sequence>MAKPKTRDKIINTSLALFNEQGERNVTTNHIASHLGISPGNLYYHFKNKQEIIYQIYLKYENDLQSVLVLPESRSITLTDKQHYLTAVVQCMWCYRFFHQDLEHLLVSDPILHERYKQFSRFCLQSAEAIYNALRTEGYMTASDIQLKALSNHCWITMTSWVSFLRTAVLSDNNRLTKQWIHESIFQIMAIELAFFTKKALYELKTLPELTSPSLLFEAIDAV</sequence>
<evidence type="ECO:0000256" key="1">
    <source>
        <dbReference type="ARBA" id="ARBA00023125"/>
    </source>
</evidence>
<reference evidence="4 5" key="1">
    <citation type="submission" date="2020-07" db="EMBL/GenBank/DDBJ databases">
        <title>Endozoicomonas sp. nov., isolated from sediment.</title>
        <authorList>
            <person name="Gu T."/>
        </authorList>
    </citation>
    <scope>NUCLEOTIDE SEQUENCE [LARGE SCALE GENOMIC DNA]</scope>
    <source>
        <strain evidence="4 5">SM1973</strain>
    </source>
</reference>
<evidence type="ECO:0000256" key="2">
    <source>
        <dbReference type="PROSITE-ProRule" id="PRU00335"/>
    </source>
</evidence>
<feature type="domain" description="HTH tetR-type" evidence="3">
    <location>
        <begin position="4"/>
        <end position="64"/>
    </location>
</feature>
<keyword evidence="1 2" id="KW-0238">DNA-binding</keyword>
<dbReference type="PROSITE" id="PS50977">
    <property type="entry name" value="HTH_TETR_2"/>
    <property type="match status" value="1"/>
</dbReference>